<organism evidence="1 2">
    <name type="scientific">Pipistrellus nathusii</name>
    <name type="common">Nathusius' pipistrelle</name>
    <dbReference type="NCBI Taxonomy" id="59473"/>
    <lineage>
        <taxon>Eukaryota</taxon>
        <taxon>Metazoa</taxon>
        <taxon>Chordata</taxon>
        <taxon>Craniata</taxon>
        <taxon>Vertebrata</taxon>
        <taxon>Euteleostomi</taxon>
        <taxon>Mammalia</taxon>
        <taxon>Eutheria</taxon>
        <taxon>Laurasiatheria</taxon>
        <taxon>Chiroptera</taxon>
        <taxon>Yangochiroptera</taxon>
        <taxon>Vespertilionidae</taxon>
        <taxon>Pipistrellus</taxon>
    </lineage>
</organism>
<protein>
    <submittedName>
        <fullName evidence="1">Uncharacterized protein</fullName>
    </submittedName>
</protein>
<dbReference type="EMBL" id="OY882860">
    <property type="protein sequence ID" value="CAK6442950.1"/>
    <property type="molecule type" value="Genomic_DNA"/>
</dbReference>
<gene>
    <name evidence="1" type="ORF">MPIPNATIZW_LOCUS11256</name>
</gene>
<accession>A0ABN9ZXJ8</accession>
<dbReference type="Proteomes" id="UP001314169">
    <property type="component" value="Chromosome 3"/>
</dbReference>
<evidence type="ECO:0000313" key="2">
    <source>
        <dbReference type="Proteomes" id="UP001314169"/>
    </source>
</evidence>
<name>A0ABN9ZXJ8_PIPNA</name>
<sequence>METHIKEQHCQIFAHPKYLKDIFPLISKVMMLPERARHCLPNLGRTGCLITRCSSQALGSSSISCKCCLLCTQGSHRIAIGRPKNHTNKKALKRFNIRNIKDSRSTYVPVYQALALMLSFLLRGSKLIGSWLTHH</sequence>
<keyword evidence="2" id="KW-1185">Reference proteome</keyword>
<reference evidence="1" key="1">
    <citation type="submission" date="2023-12" db="EMBL/GenBank/DDBJ databases">
        <authorList>
            <person name="Brown T."/>
        </authorList>
    </citation>
    <scope>NUCLEOTIDE SEQUENCE</scope>
</reference>
<proteinExistence type="predicted"/>
<evidence type="ECO:0000313" key="1">
    <source>
        <dbReference type="EMBL" id="CAK6442950.1"/>
    </source>
</evidence>